<dbReference type="PANTHER" id="PTHR47460">
    <property type="entry name" value="SERINE/THREONINE-PROTEIN KINASE-LIKE PROTEIN ACR4"/>
    <property type="match status" value="1"/>
</dbReference>
<keyword evidence="4" id="KW-0732">Signal</keyword>
<evidence type="ECO:0000256" key="12">
    <source>
        <dbReference type="SAM" id="MobiDB-lite"/>
    </source>
</evidence>
<dbReference type="Pfam" id="PF13540">
    <property type="entry name" value="RCC1_2"/>
    <property type="match status" value="4"/>
</dbReference>
<evidence type="ECO:0000256" key="10">
    <source>
        <dbReference type="ARBA" id="ARBA00047899"/>
    </source>
</evidence>
<evidence type="ECO:0000256" key="2">
    <source>
        <dbReference type="ARBA" id="ARBA00012513"/>
    </source>
</evidence>
<evidence type="ECO:0000256" key="9">
    <source>
        <dbReference type="ARBA" id="ARBA00023180"/>
    </source>
</evidence>
<keyword evidence="3" id="KW-0812">Transmembrane</keyword>
<dbReference type="PANTHER" id="PTHR47460:SF1">
    <property type="entry name" value="SERINE_THREONINE-PROTEIN KINASE-LIKE PROTEIN ACR4"/>
    <property type="match status" value="1"/>
</dbReference>
<keyword evidence="5" id="KW-1133">Transmembrane helix</keyword>
<organism evidence="13 14">
    <name type="scientific">Cyclotella cryptica</name>
    <dbReference type="NCBI Taxonomy" id="29204"/>
    <lineage>
        <taxon>Eukaryota</taxon>
        <taxon>Sar</taxon>
        <taxon>Stramenopiles</taxon>
        <taxon>Ochrophyta</taxon>
        <taxon>Bacillariophyta</taxon>
        <taxon>Coscinodiscophyceae</taxon>
        <taxon>Thalassiosirophycidae</taxon>
        <taxon>Stephanodiscales</taxon>
        <taxon>Stephanodiscaceae</taxon>
        <taxon>Cyclotella</taxon>
    </lineage>
</organism>
<evidence type="ECO:0000313" key="13">
    <source>
        <dbReference type="EMBL" id="KAL3805363.1"/>
    </source>
</evidence>
<feature type="compositionally biased region" description="Polar residues" evidence="12">
    <location>
        <begin position="184"/>
        <end position="196"/>
    </location>
</feature>
<keyword evidence="8" id="KW-0675">Receptor</keyword>
<dbReference type="EC" id="2.7.11.1" evidence="2"/>
<protein>
    <recommendedName>
        <fullName evidence="2">non-specific serine/threonine protein kinase</fullName>
        <ecNumber evidence="2">2.7.11.1</ecNumber>
    </recommendedName>
</protein>
<sequence length="583" mass="64064">MARFAKDLAFEVLPGPLKEEEKKFPGPNLPLSRENEMFHIKRVAGVSVAIASALFFGSSTTAQNFKVFETYRHLFPYRVGADEASAEPNQDTPIESIEIGNAFVTNLIPSDSDFGPDDSRAEPFIGYQHTPYSIRDDSFSQAHSDEDHGALNKANDSGEESHDSRSTRHDSDPTKMEFAHTGARDNSTSIDNSKISPTRDRAIAYNNYHRNRIASLDPNHPLLPPSEQTLSTGLFHTCAITRRRGVDHDSCSGMRCGPVKCWGHDESGQSSPPPGVMFTQISAGGYFTCGLRIEGDVLCWGDIDKALKSRNHAVESISKKQGKEVQRQARRLEKSEYRDEMMKRRNMKDEQSTRSMYSPNGGRKYIQVSSGMKHVCAISRDLTVHCWGRNDFGESTAPSGMFVQISAGNSFTCGLHSNGGTECWGKNNVGQSAPPSDMYFQHISVGGDHACGILVEDNSIRCWGNNGRGQSEPQDGSFLQISLGIRTTCAISDDTNDPSIHCWGSRANDLLGQIIGYGNRAGDESNDFYHQISLGQDHACAISHTDKKDSASSHADPATLKCWWMAGSDFDAHRVPVGLEILG</sequence>
<evidence type="ECO:0000256" key="7">
    <source>
        <dbReference type="ARBA" id="ARBA00023157"/>
    </source>
</evidence>
<keyword evidence="6" id="KW-0472">Membrane</keyword>
<feature type="compositionally biased region" description="Basic and acidic residues" evidence="12">
    <location>
        <begin position="135"/>
        <end position="150"/>
    </location>
</feature>
<keyword evidence="14" id="KW-1185">Reference proteome</keyword>
<feature type="region of interest" description="Disordered" evidence="12">
    <location>
        <begin position="135"/>
        <end position="198"/>
    </location>
</feature>
<keyword evidence="9" id="KW-0325">Glycoprotein</keyword>
<comment type="subcellular location">
    <subcellularLocation>
        <location evidence="1">Membrane</location>
        <topology evidence="1">Single-pass type I membrane protein</topology>
    </subcellularLocation>
</comment>
<reference evidence="13 14" key="1">
    <citation type="journal article" date="2020" name="G3 (Bethesda)">
        <title>Improved Reference Genome for Cyclotella cryptica CCMP332, a Model for Cell Wall Morphogenesis, Salinity Adaptation, and Lipid Production in Diatoms (Bacillariophyta).</title>
        <authorList>
            <person name="Roberts W.R."/>
            <person name="Downey K.M."/>
            <person name="Ruck E.C."/>
            <person name="Traller J.C."/>
            <person name="Alverson A.J."/>
        </authorList>
    </citation>
    <scope>NUCLEOTIDE SEQUENCE [LARGE SCALE GENOMIC DNA]</scope>
    <source>
        <strain evidence="13 14">CCMP332</strain>
    </source>
</reference>
<feature type="compositionally biased region" description="Basic and acidic residues" evidence="12">
    <location>
        <begin position="159"/>
        <end position="178"/>
    </location>
</feature>
<comment type="catalytic activity">
    <reaction evidence="11">
        <text>L-seryl-[protein] + ATP = O-phospho-L-seryl-[protein] + ADP + H(+)</text>
        <dbReference type="Rhea" id="RHEA:17989"/>
        <dbReference type="Rhea" id="RHEA-COMP:9863"/>
        <dbReference type="Rhea" id="RHEA-COMP:11604"/>
        <dbReference type="ChEBI" id="CHEBI:15378"/>
        <dbReference type="ChEBI" id="CHEBI:29999"/>
        <dbReference type="ChEBI" id="CHEBI:30616"/>
        <dbReference type="ChEBI" id="CHEBI:83421"/>
        <dbReference type="ChEBI" id="CHEBI:456216"/>
        <dbReference type="EC" id="2.7.11.1"/>
    </reaction>
</comment>
<evidence type="ECO:0000313" key="14">
    <source>
        <dbReference type="Proteomes" id="UP001516023"/>
    </source>
</evidence>
<gene>
    <name evidence="13" type="ORF">HJC23_009070</name>
</gene>
<keyword evidence="7" id="KW-1015">Disulfide bond</keyword>
<dbReference type="GO" id="GO:0016020">
    <property type="term" value="C:membrane"/>
    <property type="evidence" value="ECO:0007669"/>
    <property type="project" value="UniProtKB-SubCell"/>
</dbReference>
<proteinExistence type="predicted"/>
<comment type="caution">
    <text evidence="13">The sequence shown here is derived from an EMBL/GenBank/DDBJ whole genome shotgun (WGS) entry which is preliminary data.</text>
</comment>
<dbReference type="SUPFAM" id="SSF50985">
    <property type="entry name" value="RCC1/BLIP-II"/>
    <property type="match status" value="1"/>
</dbReference>
<evidence type="ECO:0000256" key="6">
    <source>
        <dbReference type="ARBA" id="ARBA00023136"/>
    </source>
</evidence>
<dbReference type="AlphaFoldDB" id="A0ABD3QYT1"/>
<dbReference type="Gene3D" id="2.130.10.30">
    <property type="entry name" value="Regulator of chromosome condensation 1/beta-lactamase-inhibitor protein II"/>
    <property type="match status" value="2"/>
</dbReference>
<accession>A0ABD3QYT1</accession>
<dbReference type="GO" id="GO:0004674">
    <property type="term" value="F:protein serine/threonine kinase activity"/>
    <property type="evidence" value="ECO:0007669"/>
    <property type="project" value="UniProtKB-KW"/>
</dbReference>
<evidence type="ECO:0000256" key="5">
    <source>
        <dbReference type="ARBA" id="ARBA00022989"/>
    </source>
</evidence>
<evidence type="ECO:0000256" key="3">
    <source>
        <dbReference type="ARBA" id="ARBA00022692"/>
    </source>
</evidence>
<evidence type="ECO:0000256" key="11">
    <source>
        <dbReference type="ARBA" id="ARBA00048679"/>
    </source>
</evidence>
<evidence type="ECO:0000256" key="8">
    <source>
        <dbReference type="ARBA" id="ARBA00023170"/>
    </source>
</evidence>
<evidence type="ECO:0000256" key="4">
    <source>
        <dbReference type="ARBA" id="ARBA00022729"/>
    </source>
</evidence>
<evidence type="ECO:0000256" key="1">
    <source>
        <dbReference type="ARBA" id="ARBA00004479"/>
    </source>
</evidence>
<name>A0ABD3QYT1_9STRA</name>
<dbReference type="InterPro" id="IPR009091">
    <property type="entry name" value="RCC1/BLIP-II"/>
</dbReference>
<comment type="catalytic activity">
    <reaction evidence="10">
        <text>L-threonyl-[protein] + ATP = O-phospho-L-threonyl-[protein] + ADP + H(+)</text>
        <dbReference type="Rhea" id="RHEA:46608"/>
        <dbReference type="Rhea" id="RHEA-COMP:11060"/>
        <dbReference type="Rhea" id="RHEA-COMP:11605"/>
        <dbReference type="ChEBI" id="CHEBI:15378"/>
        <dbReference type="ChEBI" id="CHEBI:30013"/>
        <dbReference type="ChEBI" id="CHEBI:30616"/>
        <dbReference type="ChEBI" id="CHEBI:61977"/>
        <dbReference type="ChEBI" id="CHEBI:456216"/>
        <dbReference type="EC" id="2.7.11.1"/>
    </reaction>
</comment>
<dbReference type="EMBL" id="JABMIG020000003">
    <property type="protein sequence ID" value="KAL3805363.1"/>
    <property type="molecule type" value="Genomic_DNA"/>
</dbReference>
<dbReference type="Proteomes" id="UP001516023">
    <property type="component" value="Unassembled WGS sequence"/>
</dbReference>